<feature type="domain" description="Transcription elongation factor GreA/GreB C-terminal" evidence="1">
    <location>
        <begin position="54"/>
        <end position="127"/>
    </location>
</feature>
<keyword evidence="2" id="KW-0251">Elongation factor</keyword>
<dbReference type="PANTHER" id="PTHR30437">
    <property type="entry name" value="TRANSCRIPTION ELONGATION FACTOR GREA"/>
    <property type="match status" value="1"/>
</dbReference>
<dbReference type="Gene3D" id="3.10.50.30">
    <property type="entry name" value="Transcription elongation factor, GreA/GreB, C-terminal domain"/>
    <property type="match status" value="1"/>
</dbReference>
<proteinExistence type="predicted"/>
<dbReference type="OrthoDB" id="192847at2"/>
<dbReference type="Proteomes" id="UP000309016">
    <property type="component" value="Chromosome"/>
</dbReference>
<dbReference type="GO" id="GO:0032784">
    <property type="term" value="P:regulation of DNA-templated transcription elongation"/>
    <property type="evidence" value="ECO:0007669"/>
    <property type="project" value="InterPro"/>
</dbReference>
<keyword evidence="3" id="KW-1185">Reference proteome</keyword>
<dbReference type="KEGG" id="afla:FHG64_12030"/>
<dbReference type="InterPro" id="IPR036953">
    <property type="entry name" value="GreA/GreB_C_sf"/>
</dbReference>
<dbReference type="GO" id="GO:0003746">
    <property type="term" value="F:translation elongation factor activity"/>
    <property type="evidence" value="ECO:0007669"/>
    <property type="project" value="UniProtKB-KW"/>
</dbReference>
<dbReference type="PANTHER" id="PTHR30437:SF5">
    <property type="entry name" value="REGULATOR OF NUCLEOSIDE DIPHOSPHATE KINASE"/>
    <property type="match status" value="1"/>
</dbReference>
<evidence type="ECO:0000259" key="1">
    <source>
        <dbReference type="Pfam" id="PF01272"/>
    </source>
</evidence>
<gene>
    <name evidence="2" type="ORF">FHG64_12030</name>
</gene>
<name>A0A5B7X417_9FLAO</name>
<sequence length="138" mass="15891">MKYGVVVIEEKEHELLRRFIGLSQEYKDQTYKLSVEKLRNELLNARIVRNMDMPVDVVRMNSTVTIKTPFNVEKTYQIVTPDKSDIRKNMISVLAPMGLALFGYAEGDEIQWQFPAGEKAIEITKVRQPAMSLKANEL</sequence>
<keyword evidence="2" id="KW-0648">Protein biosynthesis</keyword>
<dbReference type="GO" id="GO:0070063">
    <property type="term" value="F:RNA polymerase binding"/>
    <property type="evidence" value="ECO:0007669"/>
    <property type="project" value="InterPro"/>
</dbReference>
<reference evidence="2 3" key="1">
    <citation type="submission" date="2019-06" db="EMBL/GenBank/DDBJ databases">
        <title>Complete genome sequence of Antarcticibacterium flavum KCTC 52984T from an Antarctic marine sediment.</title>
        <authorList>
            <person name="Lee Y.M."/>
            <person name="Shin S.C."/>
        </authorList>
    </citation>
    <scope>NUCLEOTIDE SEQUENCE [LARGE SCALE GENOMIC DNA]</scope>
    <source>
        <strain evidence="2 3">KCTC 52984</strain>
    </source>
</reference>
<dbReference type="InterPro" id="IPR023459">
    <property type="entry name" value="Tscrpt_elong_fac_GreA/B_fam"/>
</dbReference>
<dbReference type="EMBL" id="CP040812">
    <property type="protein sequence ID" value="QCY70069.1"/>
    <property type="molecule type" value="Genomic_DNA"/>
</dbReference>
<dbReference type="InterPro" id="IPR001437">
    <property type="entry name" value="Tscrpt_elong_fac_GreA/B_C"/>
</dbReference>
<dbReference type="AlphaFoldDB" id="A0A5B7X417"/>
<dbReference type="RefSeq" id="WP_139066631.1">
    <property type="nucleotide sequence ID" value="NZ_CP040812.1"/>
</dbReference>
<accession>A0A5B7X417</accession>
<evidence type="ECO:0000313" key="2">
    <source>
        <dbReference type="EMBL" id="QCY70069.1"/>
    </source>
</evidence>
<dbReference type="GO" id="GO:0003677">
    <property type="term" value="F:DNA binding"/>
    <property type="evidence" value="ECO:0007669"/>
    <property type="project" value="InterPro"/>
</dbReference>
<organism evidence="2 3">
    <name type="scientific">Antarcticibacterium flavum</name>
    <dbReference type="NCBI Taxonomy" id="2058175"/>
    <lineage>
        <taxon>Bacteria</taxon>
        <taxon>Pseudomonadati</taxon>
        <taxon>Bacteroidota</taxon>
        <taxon>Flavobacteriia</taxon>
        <taxon>Flavobacteriales</taxon>
        <taxon>Flavobacteriaceae</taxon>
        <taxon>Antarcticibacterium</taxon>
    </lineage>
</organism>
<protein>
    <submittedName>
        <fullName evidence="2">GreA/GreB family elongation factor</fullName>
    </submittedName>
</protein>
<dbReference type="SUPFAM" id="SSF54534">
    <property type="entry name" value="FKBP-like"/>
    <property type="match status" value="1"/>
</dbReference>
<evidence type="ECO:0000313" key="3">
    <source>
        <dbReference type="Proteomes" id="UP000309016"/>
    </source>
</evidence>
<dbReference type="GO" id="GO:0006354">
    <property type="term" value="P:DNA-templated transcription elongation"/>
    <property type="evidence" value="ECO:0007669"/>
    <property type="project" value="TreeGrafter"/>
</dbReference>
<dbReference type="Pfam" id="PF01272">
    <property type="entry name" value="GreA_GreB"/>
    <property type="match status" value="1"/>
</dbReference>